<sequence>MKKKIIPAILLLAMLGLNLGGFLFPKKTQAQVPVIDAAHIGTSVANTILEIAKMGWKYVMDNASRWAIKVADWLWQEALATLLAILKKKILDMLTNEIVMWIQGGGEQGPKFITNWWDFLGLAANEAEHKFSRQLSASEACAPFKSILIKSFAPSGEYNGLSGFVGKLDNGFNQRIKCTFEEQAGTSFENFFKDFRYGGWDGWISITEPQNNFYGAYLLAMDEKLGLMNNAQEAAQNKGIANSGWLGDERCTTCSLYDDKNNQIGSATGVKACENLSNEIPPGGSWQCDKREIYTPGDAIGSLAAEAITSEMDWVKNIDSKSELGAYLSAIANALINRVIGKGLSLLNPRGGGRSDYTSSNPEPPASEAPVGSINLSDSTITLQTGESENIVVTVLGTDGKPVIGYLITPEISDPSAIMISPASMTTDSNGQIVFSVAALSVTDASAVITFRAGDETKKTTVNVTALPNGDEGDEEPPPPPPPPPL</sequence>
<dbReference type="InterPro" id="IPR008964">
    <property type="entry name" value="Invasin/intimin_cell_adhesion"/>
</dbReference>
<feature type="region of interest" description="Disordered" evidence="1">
    <location>
        <begin position="460"/>
        <end position="486"/>
    </location>
</feature>
<feature type="region of interest" description="Disordered" evidence="1">
    <location>
        <begin position="351"/>
        <end position="373"/>
    </location>
</feature>
<proteinExistence type="predicted"/>
<evidence type="ECO:0000313" key="3">
    <source>
        <dbReference type="Proteomes" id="UP000178787"/>
    </source>
</evidence>
<dbReference type="EMBL" id="MHNE01000028">
    <property type="protein sequence ID" value="OGZ37998.1"/>
    <property type="molecule type" value="Genomic_DNA"/>
</dbReference>
<evidence type="ECO:0000256" key="1">
    <source>
        <dbReference type="SAM" id="MobiDB-lite"/>
    </source>
</evidence>
<dbReference type="SUPFAM" id="SSF49373">
    <property type="entry name" value="Invasin/intimin cell-adhesion fragments"/>
    <property type="match status" value="1"/>
</dbReference>
<dbReference type="Proteomes" id="UP000178787">
    <property type="component" value="Unassembled WGS sequence"/>
</dbReference>
<comment type="caution">
    <text evidence="2">The sequence shown here is derived from an EMBL/GenBank/DDBJ whole genome shotgun (WGS) entry which is preliminary data.</text>
</comment>
<name>A0A1G2FK87_9BACT</name>
<protein>
    <recommendedName>
        <fullName evidence="4">Big-1 domain-containing protein</fullName>
    </recommendedName>
</protein>
<accession>A0A1G2FK87</accession>
<organism evidence="2 3">
    <name type="scientific">Candidatus Portnoybacteria bacterium RIFCSPLOWO2_01_FULL_43_11</name>
    <dbReference type="NCBI Taxonomy" id="1802000"/>
    <lineage>
        <taxon>Bacteria</taxon>
        <taxon>Candidatus Portnoyibacteriota</taxon>
    </lineage>
</organism>
<gene>
    <name evidence="2" type="ORF">A3A94_01455</name>
</gene>
<dbReference type="AlphaFoldDB" id="A0A1G2FK87"/>
<evidence type="ECO:0000313" key="2">
    <source>
        <dbReference type="EMBL" id="OGZ37998.1"/>
    </source>
</evidence>
<reference evidence="2 3" key="1">
    <citation type="journal article" date="2016" name="Nat. Commun.">
        <title>Thousands of microbial genomes shed light on interconnected biogeochemical processes in an aquifer system.</title>
        <authorList>
            <person name="Anantharaman K."/>
            <person name="Brown C.T."/>
            <person name="Hug L.A."/>
            <person name="Sharon I."/>
            <person name="Castelle C.J."/>
            <person name="Probst A.J."/>
            <person name="Thomas B.C."/>
            <person name="Singh A."/>
            <person name="Wilkins M.J."/>
            <person name="Karaoz U."/>
            <person name="Brodie E.L."/>
            <person name="Williams K.H."/>
            <person name="Hubbard S.S."/>
            <person name="Banfield J.F."/>
        </authorList>
    </citation>
    <scope>NUCLEOTIDE SEQUENCE [LARGE SCALE GENOMIC DNA]</scope>
</reference>
<evidence type="ECO:0008006" key="4">
    <source>
        <dbReference type="Google" id="ProtNLM"/>
    </source>
</evidence>
<dbReference type="STRING" id="1802000.A3A94_01455"/>